<dbReference type="PANTHER" id="PTHR12411">
    <property type="entry name" value="CYSTEINE PROTEASE FAMILY C1-RELATED"/>
    <property type="match status" value="1"/>
</dbReference>
<dbReference type="Pfam" id="PF00112">
    <property type="entry name" value="Peptidase_C1"/>
    <property type="match status" value="1"/>
</dbReference>
<dbReference type="Pfam" id="PF08246">
    <property type="entry name" value="Inhibitor_I29"/>
    <property type="match status" value="1"/>
</dbReference>
<name>A0A7E4V6K2_PANRE</name>
<evidence type="ECO:0000313" key="4">
    <source>
        <dbReference type="WBParaSite" id="Pan_g16616.t1"/>
    </source>
</evidence>
<proteinExistence type="inferred from homology"/>
<dbReference type="GO" id="GO:0006508">
    <property type="term" value="P:proteolysis"/>
    <property type="evidence" value="ECO:0007669"/>
    <property type="project" value="InterPro"/>
</dbReference>
<feature type="domain" description="Peptidase C1A papain C-terminal" evidence="2">
    <location>
        <begin position="114"/>
        <end position="324"/>
    </location>
</feature>
<dbReference type="SUPFAM" id="SSF54001">
    <property type="entry name" value="Cysteine proteinases"/>
    <property type="match status" value="1"/>
</dbReference>
<evidence type="ECO:0000256" key="1">
    <source>
        <dbReference type="ARBA" id="ARBA00008455"/>
    </source>
</evidence>
<evidence type="ECO:0000259" key="2">
    <source>
        <dbReference type="SMART" id="SM00645"/>
    </source>
</evidence>
<protein>
    <submittedName>
        <fullName evidence="4">Pept_C1 domain-containing protein</fullName>
    </submittedName>
</protein>
<reference evidence="3" key="1">
    <citation type="journal article" date="2013" name="Genetics">
        <title>The draft genome and transcriptome of Panagrellus redivivus are shaped by the harsh demands of a free-living lifestyle.</title>
        <authorList>
            <person name="Srinivasan J."/>
            <person name="Dillman A.R."/>
            <person name="Macchietto M.G."/>
            <person name="Heikkinen L."/>
            <person name="Lakso M."/>
            <person name="Fracchia K.M."/>
            <person name="Antoshechkin I."/>
            <person name="Mortazavi A."/>
            <person name="Wong G."/>
            <person name="Sternberg P.W."/>
        </authorList>
    </citation>
    <scope>NUCLEOTIDE SEQUENCE [LARGE SCALE GENOMIC DNA]</scope>
    <source>
        <strain evidence="3">MT8872</strain>
    </source>
</reference>
<evidence type="ECO:0000313" key="3">
    <source>
        <dbReference type="Proteomes" id="UP000492821"/>
    </source>
</evidence>
<comment type="similarity">
    <text evidence="1">Belongs to the peptidase C1 family.</text>
</comment>
<dbReference type="InterPro" id="IPR039417">
    <property type="entry name" value="Peptidase_C1A_papain-like"/>
</dbReference>
<keyword evidence="3" id="KW-1185">Reference proteome</keyword>
<dbReference type="GO" id="GO:0008234">
    <property type="term" value="F:cysteine-type peptidase activity"/>
    <property type="evidence" value="ECO:0007669"/>
    <property type="project" value="InterPro"/>
</dbReference>
<dbReference type="InterPro" id="IPR038765">
    <property type="entry name" value="Papain-like_cys_pep_sf"/>
</dbReference>
<dbReference type="Gene3D" id="3.90.70.10">
    <property type="entry name" value="Cysteine proteinases"/>
    <property type="match status" value="1"/>
</dbReference>
<dbReference type="PRINTS" id="PR00705">
    <property type="entry name" value="PAPAIN"/>
</dbReference>
<dbReference type="SMART" id="SM00645">
    <property type="entry name" value="Pept_C1"/>
    <property type="match status" value="1"/>
</dbReference>
<dbReference type="InterPro" id="IPR000668">
    <property type="entry name" value="Peptidase_C1A_C"/>
</dbReference>
<dbReference type="CDD" id="cd02248">
    <property type="entry name" value="Peptidase_C1A"/>
    <property type="match status" value="1"/>
</dbReference>
<dbReference type="InterPro" id="IPR013201">
    <property type="entry name" value="Prot_inhib_I29"/>
</dbReference>
<reference evidence="4" key="2">
    <citation type="submission" date="2020-10" db="UniProtKB">
        <authorList>
            <consortium name="WormBaseParasite"/>
        </authorList>
    </citation>
    <scope>IDENTIFICATION</scope>
</reference>
<dbReference type="AlphaFoldDB" id="A0A7E4V6K2"/>
<accession>A0A7E4V6K2</accession>
<sequence length="327" mass="37203">MKVWMDTPRSNKQILLEDADFSPSKQQAEATSSRLNIAYDSEDELMYRFQIFSNNLKRIERAQTANENTLFGVNHFTLMSDDERRAFVMPHTDLLSFFPESENIEEPTTPLAPRPASVDWRTKHVVTRVKDQGKCDSSWAFALTGTIESVRAIHGHPLEDRSEQELIDCLSKHGCVDKFPDLTIEYLKNEGVTLEKLYPYTGKQQTCRKIKDERVKVPNWATFVRNESKVADWVAAKGPVLTAAIVTHEMYAYKSGVFNPSKTDCEKHHVGVHAFEIVGYGTENKDDYWLLKNNWGTKFGDHGYIKMKRGVNSCGIVSGALAPILHK</sequence>
<organism evidence="3 4">
    <name type="scientific">Panagrellus redivivus</name>
    <name type="common">Microworm</name>
    <dbReference type="NCBI Taxonomy" id="6233"/>
    <lineage>
        <taxon>Eukaryota</taxon>
        <taxon>Metazoa</taxon>
        <taxon>Ecdysozoa</taxon>
        <taxon>Nematoda</taxon>
        <taxon>Chromadorea</taxon>
        <taxon>Rhabditida</taxon>
        <taxon>Tylenchina</taxon>
        <taxon>Panagrolaimomorpha</taxon>
        <taxon>Panagrolaimoidea</taxon>
        <taxon>Panagrolaimidae</taxon>
        <taxon>Panagrellus</taxon>
    </lineage>
</organism>
<dbReference type="WBParaSite" id="Pan_g16616.t1">
    <property type="protein sequence ID" value="Pan_g16616.t1"/>
    <property type="gene ID" value="Pan_g16616"/>
</dbReference>
<dbReference type="Proteomes" id="UP000492821">
    <property type="component" value="Unassembled WGS sequence"/>
</dbReference>
<dbReference type="InterPro" id="IPR013128">
    <property type="entry name" value="Peptidase_C1A"/>
</dbReference>